<reference evidence="5 6" key="1">
    <citation type="submission" date="2022-03" db="EMBL/GenBank/DDBJ databases">
        <title>Streptomyces yunnanensis P86,complete genome.</title>
        <authorList>
            <person name="Chen S."/>
            <person name="Zhang Q."/>
        </authorList>
    </citation>
    <scope>NUCLEOTIDE SEQUENCE [LARGE SCALE GENOMIC DNA]</scope>
    <source>
        <strain evidence="5 6">P86</strain>
    </source>
</reference>
<dbReference type="Proteomes" id="UP001218629">
    <property type="component" value="Chromosome"/>
</dbReference>
<feature type="domain" description="EF-hand" evidence="4">
    <location>
        <begin position="658"/>
        <end position="693"/>
    </location>
</feature>
<dbReference type="RefSeq" id="WP_275310475.1">
    <property type="nucleotide sequence ID" value="NZ_CP095749.1"/>
</dbReference>
<evidence type="ECO:0000256" key="2">
    <source>
        <dbReference type="ARBA" id="ARBA00023002"/>
    </source>
</evidence>
<dbReference type="InterPro" id="IPR002048">
    <property type="entry name" value="EF_hand_dom"/>
</dbReference>
<dbReference type="Gene3D" id="1.10.238.10">
    <property type="entry name" value="EF-hand"/>
    <property type="match status" value="1"/>
</dbReference>
<dbReference type="InterPro" id="IPR016162">
    <property type="entry name" value="Ald_DH_N"/>
</dbReference>
<keyword evidence="6" id="KW-1185">Reference proteome</keyword>
<evidence type="ECO:0000259" key="4">
    <source>
        <dbReference type="PROSITE" id="PS50222"/>
    </source>
</evidence>
<dbReference type="InterPro" id="IPR016161">
    <property type="entry name" value="Ald_DH/histidinol_DH"/>
</dbReference>
<keyword evidence="2" id="KW-0560">Oxidoreductase</keyword>
<evidence type="ECO:0000256" key="1">
    <source>
        <dbReference type="ARBA" id="ARBA00009986"/>
    </source>
</evidence>
<dbReference type="InterPro" id="IPR018247">
    <property type="entry name" value="EF_Hand_1_Ca_BS"/>
</dbReference>
<name>A0ABY8AHH5_9ACTN</name>
<sequence>MNGAFSPPRPAYPVLVGGVPEPGEGWVHWPRSSALLREPYDVLALKARLDHGRAAPEDHADPRLVGRVARSTEAQAVAALALARKVQPAWARVPLERRLDFVRAFHHLVRERAGELVQVLVAEGHPVRVAHWALSATLNLTHPDTLDHARDAMVWEGKQAGRVVRLVRKPDGVVCLSPARNAPMLTAMAAVPTLAAGNALVLNVPPAVPLSTAYVFHELVAPLLAEYGAPPGTLSVLCALARPTLRSWLASPDCDDIFFFGGPSQGAQLTRSCLEHGKKPIMELAGNDALMVWRDADLHQAADAAVERYQGSGQLCFAPKFALVHPAVAEQFTELVRSRVAGLRVGPPEDPEVTLTPVVKRSQCTDVLDDAVAKGAELLCGGELVDVEGAPTPRGPFVRPVLLRVRGLPEAATMRAVTEETFFPLMCVVVPAGAADATEAADGELLDALISFVNANRYGLRNSLWARDPDVIQRFTDEVTNGGVLKVNDSHIGTLPVLPIIGGTGLSGGVFGEANIPILRTTRLQGISIGAGEPGHFDHLAAAGLHQVSGQPSVAVRLGSQLLTKFGEPATSPKGTALMEGMARFWDALAAAADADGDQRLTPEEYRAGMTGAFVSSRGGFESSLRPLAEAVCALLDTDGNGEVDEQEFQAWQEVFRTAPEHRAIAFQHLDTDGNGALSVDELFAAMRQYYTSPDAQATGNWLYGPLR</sequence>
<dbReference type="SUPFAM" id="SSF47473">
    <property type="entry name" value="EF-hand"/>
    <property type="match status" value="1"/>
</dbReference>
<comment type="similarity">
    <text evidence="1">Belongs to the aldehyde dehydrogenase family.</text>
</comment>
<dbReference type="Pfam" id="PF13202">
    <property type="entry name" value="EF-hand_5"/>
    <property type="match status" value="2"/>
</dbReference>
<dbReference type="InterPro" id="IPR016163">
    <property type="entry name" value="Ald_DH_C"/>
</dbReference>
<dbReference type="Gene3D" id="3.40.605.10">
    <property type="entry name" value="Aldehyde Dehydrogenase, Chain A, domain 1"/>
    <property type="match status" value="1"/>
</dbReference>
<dbReference type="PROSITE" id="PS50222">
    <property type="entry name" value="EF_HAND_2"/>
    <property type="match status" value="1"/>
</dbReference>
<keyword evidence="3" id="KW-0520">NAD</keyword>
<dbReference type="Gene3D" id="3.40.309.10">
    <property type="entry name" value="Aldehyde Dehydrogenase, Chain A, domain 2"/>
    <property type="match status" value="1"/>
</dbReference>
<organism evidence="5 6">
    <name type="scientific">Streptomyces yunnanensis</name>
    <dbReference type="NCBI Taxonomy" id="156453"/>
    <lineage>
        <taxon>Bacteria</taxon>
        <taxon>Bacillati</taxon>
        <taxon>Actinomycetota</taxon>
        <taxon>Actinomycetes</taxon>
        <taxon>Kitasatosporales</taxon>
        <taxon>Streptomycetaceae</taxon>
        <taxon>Streptomyces</taxon>
    </lineage>
</organism>
<evidence type="ECO:0000256" key="3">
    <source>
        <dbReference type="ARBA" id="ARBA00023027"/>
    </source>
</evidence>
<dbReference type="PROSITE" id="PS00018">
    <property type="entry name" value="EF_HAND_1"/>
    <property type="match status" value="2"/>
</dbReference>
<proteinExistence type="inferred from homology"/>
<dbReference type="SMART" id="SM00054">
    <property type="entry name" value="EFh"/>
    <property type="match status" value="3"/>
</dbReference>
<protein>
    <submittedName>
        <fullName evidence="5">Aldehyde dehydrogenase family protein</fullName>
    </submittedName>
</protein>
<dbReference type="PANTHER" id="PTHR42986:SF1">
    <property type="entry name" value="BENZALDEHYDE DEHYDROGENASE YFMT"/>
    <property type="match status" value="1"/>
</dbReference>
<dbReference type="PANTHER" id="PTHR42986">
    <property type="entry name" value="BENZALDEHYDE DEHYDROGENASE YFMT"/>
    <property type="match status" value="1"/>
</dbReference>
<dbReference type="InterPro" id="IPR011992">
    <property type="entry name" value="EF-hand-dom_pair"/>
</dbReference>
<accession>A0ABY8AHH5</accession>
<evidence type="ECO:0000313" key="5">
    <source>
        <dbReference type="EMBL" id="WEB44283.1"/>
    </source>
</evidence>
<gene>
    <name evidence="5" type="ORF">MOV08_36660</name>
</gene>
<dbReference type="Pfam" id="PF00171">
    <property type="entry name" value="Aldedh"/>
    <property type="match status" value="1"/>
</dbReference>
<dbReference type="EMBL" id="CP095749">
    <property type="protein sequence ID" value="WEB44283.1"/>
    <property type="molecule type" value="Genomic_DNA"/>
</dbReference>
<dbReference type="SUPFAM" id="SSF53720">
    <property type="entry name" value="ALDH-like"/>
    <property type="match status" value="1"/>
</dbReference>
<evidence type="ECO:0000313" key="6">
    <source>
        <dbReference type="Proteomes" id="UP001218629"/>
    </source>
</evidence>
<dbReference type="InterPro" id="IPR015590">
    <property type="entry name" value="Aldehyde_DH_dom"/>
</dbReference>